<dbReference type="AlphaFoldDB" id="A0AA38P090"/>
<name>A0AA38P090_9AGAR</name>
<evidence type="ECO:0000256" key="1">
    <source>
        <dbReference type="SAM" id="Phobius"/>
    </source>
</evidence>
<comment type="caution">
    <text evidence="2">The sequence shown here is derived from an EMBL/GenBank/DDBJ whole genome shotgun (WGS) entry which is preliminary data.</text>
</comment>
<sequence length="99" mass="11389">MQCILEIVVGILIIIGVGPTSGMARYPLKFSTRFCCHSHKIKYKINTIFTLYRPRRLPTTTTGSYPVADEGTIYRRCFYIHRRVSIGMNLRLVLSPIPR</sequence>
<evidence type="ECO:0000313" key="3">
    <source>
        <dbReference type="Proteomes" id="UP001163846"/>
    </source>
</evidence>
<dbReference type="Proteomes" id="UP001163846">
    <property type="component" value="Unassembled WGS sequence"/>
</dbReference>
<keyword evidence="1" id="KW-0472">Membrane</keyword>
<accession>A0AA38P090</accession>
<keyword evidence="1" id="KW-1133">Transmembrane helix</keyword>
<keyword evidence="3" id="KW-1185">Reference proteome</keyword>
<organism evidence="2 3">
    <name type="scientific">Lentinula raphanica</name>
    <dbReference type="NCBI Taxonomy" id="153919"/>
    <lineage>
        <taxon>Eukaryota</taxon>
        <taxon>Fungi</taxon>
        <taxon>Dikarya</taxon>
        <taxon>Basidiomycota</taxon>
        <taxon>Agaricomycotina</taxon>
        <taxon>Agaricomycetes</taxon>
        <taxon>Agaricomycetidae</taxon>
        <taxon>Agaricales</taxon>
        <taxon>Marasmiineae</taxon>
        <taxon>Omphalotaceae</taxon>
        <taxon>Lentinula</taxon>
    </lineage>
</organism>
<dbReference type="EMBL" id="MU806617">
    <property type="protein sequence ID" value="KAJ3833889.1"/>
    <property type="molecule type" value="Genomic_DNA"/>
</dbReference>
<evidence type="ECO:0000313" key="2">
    <source>
        <dbReference type="EMBL" id="KAJ3833889.1"/>
    </source>
</evidence>
<feature type="transmembrane region" description="Helical" evidence="1">
    <location>
        <begin position="7"/>
        <end position="28"/>
    </location>
</feature>
<protein>
    <submittedName>
        <fullName evidence="2">Uncharacterized protein</fullName>
    </submittedName>
</protein>
<reference evidence="2" key="1">
    <citation type="submission" date="2022-08" db="EMBL/GenBank/DDBJ databases">
        <authorList>
            <consortium name="DOE Joint Genome Institute"/>
            <person name="Min B."/>
            <person name="Riley R."/>
            <person name="Sierra-Patev S."/>
            <person name="Naranjo-Ortiz M."/>
            <person name="Looney B."/>
            <person name="Konkel Z."/>
            <person name="Slot J.C."/>
            <person name="Sakamoto Y."/>
            <person name="Steenwyk J.L."/>
            <person name="Rokas A."/>
            <person name="Carro J."/>
            <person name="Camarero S."/>
            <person name="Ferreira P."/>
            <person name="Molpeceres G."/>
            <person name="Ruiz-Duenas F.J."/>
            <person name="Serrano A."/>
            <person name="Henrissat B."/>
            <person name="Drula E."/>
            <person name="Hughes K.W."/>
            <person name="Mata J.L."/>
            <person name="Ishikawa N.K."/>
            <person name="Vargas-Isla R."/>
            <person name="Ushijima S."/>
            <person name="Smith C.A."/>
            <person name="Ahrendt S."/>
            <person name="Andreopoulos W."/>
            <person name="He G."/>
            <person name="Labutti K."/>
            <person name="Lipzen A."/>
            <person name="Ng V."/>
            <person name="Sandor L."/>
            <person name="Barry K."/>
            <person name="Martinez A.T."/>
            <person name="Xiao Y."/>
            <person name="Gibbons J.G."/>
            <person name="Terashima K."/>
            <person name="Hibbett D.S."/>
            <person name="Grigoriev I.V."/>
        </authorList>
    </citation>
    <scope>NUCLEOTIDE SEQUENCE</scope>
    <source>
        <strain evidence="2">TFB9207</strain>
    </source>
</reference>
<keyword evidence="1" id="KW-0812">Transmembrane</keyword>
<proteinExistence type="predicted"/>
<gene>
    <name evidence="2" type="ORF">F5878DRAFT_384652</name>
</gene>